<dbReference type="CDD" id="cd11377">
    <property type="entry name" value="Pro-peptidase_S53"/>
    <property type="match status" value="1"/>
</dbReference>
<keyword evidence="4" id="KW-0378">Hydrolase</keyword>
<keyword evidence="7" id="KW-0865">Zymogen</keyword>
<keyword evidence="9" id="KW-1133">Transmembrane helix</keyword>
<keyword evidence="6" id="KW-0106">Calcium</keyword>
<dbReference type="InterPro" id="IPR030400">
    <property type="entry name" value="Sedolisin_dom"/>
</dbReference>
<keyword evidence="3" id="KW-0479">Metal-binding</keyword>
<dbReference type="eggNOG" id="arCOG03669">
    <property type="taxonomic scope" value="Archaea"/>
</dbReference>
<dbReference type="GO" id="GO:0004252">
    <property type="term" value="F:serine-type endopeptidase activity"/>
    <property type="evidence" value="ECO:0007669"/>
    <property type="project" value="InterPro"/>
</dbReference>
<dbReference type="HOGENOM" id="CLU_255700_0_0_2"/>
<evidence type="ECO:0000313" key="11">
    <source>
        <dbReference type="EMBL" id="BAB59852.1"/>
    </source>
</evidence>
<evidence type="ECO:0000256" key="7">
    <source>
        <dbReference type="ARBA" id="ARBA00023145"/>
    </source>
</evidence>
<proteinExistence type="predicted"/>
<evidence type="ECO:0000256" key="8">
    <source>
        <dbReference type="SAM" id="MobiDB-lite"/>
    </source>
</evidence>
<dbReference type="Pfam" id="PF09286">
    <property type="entry name" value="Pro-kuma_activ"/>
    <property type="match status" value="1"/>
</dbReference>
<evidence type="ECO:0000256" key="4">
    <source>
        <dbReference type="ARBA" id="ARBA00022801"/>
    </source>
</evidence>
<name>Q97AU9_THEVO</name>
<dbReference type="SUPFAM" id="SSF52743">
    <property type="entry name" value="Subtilisin-like"/>
    <property type="match status" value="1"/>
</dbReference>
<sequence length="1376" mass="147896">MKNNIIRIALLMAVVAAALIAFSIAGSGVSPQSSNLANVQAEPLAAVSGSSISNPLNLNQAQYSIVNDTSAYSPSAQISVFVSLKPQGNLQGYVNSLYEPGSPYYHQFLTSSQIGNRFGLDAQTYGAFVSYFEGYGISVGTTSTRLSLSLTGSVYQFDQAFHTRIQAFQYKYVSNGIWNPLFGNNSAVPGSVSYSTPFFASTSDLKIPESLERYVSGISGLNGMFAQPDLMLPYGMSPSMAYASAPSQAPMSATTYYPSLNDIQNITYANYTWTYPQNVYFAVGYQTDLGNYQFIFPSTMHVLTGAENLWNGLYALRESPDLGQGITVAVIEVGFPIPSDMAQFSEQVFGNQYQLPDRLTYIGIGIPSLYAGIVDGFEWGWTLETELDIEYIAAMAPMAHIDVVAVPNPEFSSFDNAYQFIAQYLVNNDPISAIPSGNTIFGPTSGATNVTITSNSYGAPEWEAVFSGSPMYVTVEDELLEQLNIVGVTNFFASGDEGSNGMAASPSMPSQSPYATSVGGGQATAEEDGIEFPVTNVIANGSLYGIQIPMYVASATGLGSFTYWSYGYGFQGTFKGIVGGGFGESVMEQQPWYEAGLDVFESGALIDPIVSGPAAFNMTVYAFGAWNLFYGGTSFATPITAGEWALIEEQAAMLPSATPKMGNINYLLFEAHNSYNANVPGINNPFFDMTNIGKGFNYGPINDYSWYLFNLSINEPSDPILPGWYATIFNPAGDGWNFLQGLGFINAGIMSKDLIGTVSEQGYSILNPQFSVTMVTDSGLSPFTTLIAGHTYTFKIVLSDGGIAGSDYRIDAFSGGAMTQITPNGTGYFSYTPSYSALSFIGNATEYGYFYVTVMNSPSISPAWDFQQFGVSQPIASGHLQLIVTNPEGVAENNTVEVPMFTTGLTGYYNTYGIGPAEVMLNGHPVASAVVSEISVNVSQFHELDPTMPVSSYAPGVTIGHFLTDGRGNFVFWTDALLAETNGTLLTQVVQLRATYDGLTSNTVTVYVEPQAGDFIPSFSYSPGSYLSGTVQFADMKYVNYVNVSIGNMPGQYVNVSYPPIMFDSYSNMPVSGVVNGYVPFNFTVLPPPGQTIMLNMTGEGINDLTVSFSIFGFAFISYDIQVPIIWHYQIPISNAGPDPSSHISASSSGLVSGNLTIYYSSSWLSSGLSGVITLYGPKNAVIASKEGTAGTLTVNTEKLADGYYYAIFNVATRTGLSSTASYGFFVYNDVTNLQNSISSVQKAISYSTGYPNTEYNGNLSALRSKVYKLSEEYNQSVSDLNMIKAEAGSLYESGSINSTLYNLVEKQAYSYNNELDNLHGEIASMASQINAIAGNQKALNNAKPFVLSIPITVAVILAIVFGVIAAVFIPKRMKK</sequence>
<keyword evidence="2" id="KW-0645">Protease</keyword>
<dbReference type="KEGG" id="tvo:TVG0719175"/>
<dbReference type="PANTHER" id="PTHR14218">
    <property type="entry name" value="PROTEASE S8 TRIPEPTIDYL PEPTIDASE I CLN2"/>
    <property type="match status" value="1"/>
</dbReference>
<accession>Q97AU9</accession>
<keyword evidence="9" id="KW-0812">Transmembrane</keyword>
<evidence type="ECO:0000256" key="9">
    <source>
        <dbReference type="SAM" id="Phobius"/>
    </source>
</evidence>
<comment type="cofactor">
    <cofactor evidence="1">
        <name>Ca(2+)</name>
        <dbReference type="ChEBI" id="CHEBI:29108"/>
    </cofactor>
</comment>
<evidence type="ECO:0000259" key="10">
    <source>
        <dbReference type="PROSITE" id="PS51695"/>
    </source>
</evidence>
<evidence type="ECO:0000313" key="12">
    <source>
        <dbReference type="Proteomes" id="UP000001017"/>
    </source>
</evidence>
<dbReference type="PROSITE" id="PS00138">
    <property type="entry name" value="SUBTILASE_SER"/>
    <property type="match status" value="1"/>
</dbReference>
<dbReference type="PROSITE" id="PS51695">
    <property type="entry name" value="SEDOLISIN"/>
    <property type="match status" value="1"/>
</dbReference>
<dbReference type="SUPFAM" id="SSF54897">
    <property type="entry name" value="Protease propeptides/inhibitors"/>
    <property type="match status" value="1"/>
</dbReference>
<keyword evidence="5" id="KW-0720">Serine protease</keyword>
<evidence type="ECO:0000256" key="2">
    <source>
        <dbReference type="ARBA" id="ARBA00022670"/>
    </source>
</evidence>
<dbReference type="OrthoDB" id="56693at2157"/>
<dbReference type="GO" id="GO:0006508">
    <property type="term" value="P:proteolysis"/>
    <property type="evidence" value="ECO:0007669"/>
    <property type="project" value="UniProtKB-KW"/>
</dbReference>
<evidence type="ECO:0000256" key="5">
    <source>
        <dbReference type="ARBA" id="ARBA00022825"/>
    </source>
</evidence>
<dbReference type="InterPro" id="IPR036852">
    <property type="entry name" value="Peptidase_S8/S53_dom_sf"/>
</dbReference>
<dbReference type="GO" id="GO:0046872">
    <property type="term" value="F:metal ion binding"/>
    <property type="evidence" value="ECO:0007669"/>
    <property type="project" value="UniProtKB-KW"/>
</dbReference>
<keyword evidence="9" id="KW-0472">Membrane</keyword>
<dbReference type="SMART" id="SM00944">
    <property type="entry name" value="Pro-kuma_activ"/>
    <property type="match status" value="1"/>
</dbReference>
<dbReference type="InterPro" id="IPR015366">
    <property type="entry name" value="S53_propep"/>
</dbReference>
<evidence type="ECO:0000256" key="6">
    <source>
        <dbReference type="ARBA" id="ARBA00022837"/>
    </source>
</evidence>
<feature type="domain" description="Peptidase S53" evidence="10">
    <location>
        <begin position="294"/>
        <end position="757"/>
    </location>
</feature>
<reference evidence="11 12" key="2">
    <citation type="journal article" date="2000" name="Proc. Natl. Acad. Sci. U.S.A.">
        <title>Archaeal adaptation to higher temperatures revealed by genomic sequence of Thermoplasma volcanium.</title>
        <authorList>
            <person name="Kawashima T."/>
            <person name="Amano N."/>
            <person name="Koike H."/>
            <person name="Makino S."/>
            <person name="Higuchi S."/>
            <person name="Kawashima-Ohya Y."/>
            <person name="Watanabe K."/>
            <person name="Yamazaki M."/>
            <person name="Kanehori K."/>
            <person name="Kawamoto T."/>
            <person name="Nunoshiba T."/>
            <person name="Yamamoto Y."/>
            <person name="Aramaki H."/>
            <person name="Makino K."/>
            <person name="Suzuki M."/>
        </authorList>
    </citation>
    <scope>NUCLEOTIDE SEQUENCE [LARGE SCALE GENOMIC DNA]</scope>
    <source>
        <strain evidence="12">ATCC 51530 / DSM 4299 / JCM 9571 / NBRC 15438 / GSS1</strain>
    </source>
</reference>
<reference evidence="11 12" key="1">
    <citation type="journal article" date="1999" name="Proc. Jpn. Acad.">
        <title>Determination of the complete genomic DNA sequence of Thermoplasma volvanium GSS1.</title>
        <authorList>
            <person name="Kawashima T."/>
            <person name="Yamamoto Y."/>
            <person name="Aramaki H."/>
            <person name="Nunoshiba T."/>
            <person name="Kawamoto T."/>
            <person name="Watanabe K."/>
            <person name="Yamazaki M."/>
            <person name="Kanehori K."/>
            <person name="Amano N."/>
            <person name="Ohya Y."/>
            <person name="Makino K."/>
            <person name="Suzuki M."/>
        </authorList>
    </citation>
    <scope>NUCLEOTIDE SEQUENCE [LARGE SCALE GENOMIC DNA]</scope>
    <source>
        <strain evidence="12">ATCC 51530 / DSM 4299 / JCM 9571 / NBRC 15438 / GSS1</strain>
    </source>
</reference>
<dbReference type="STRING" id="273116.gene:9381499"/>
<evidence type="ECO:0000256" key="3">
    <source>
        <dbReference type="ARBA" id="ARBA00022723"/>
    </source>
</evidence>
<dbReference type="InterPro" id="IPR023828">
    <property type="entry name" value="Peptidase_S8_Ser-AS"/>
</dbReference>
<dbReference type="GeneID" id="1441816"/>
<gene>
    <name evidence="11" type="ORF">TVG0719175</name>
</gene>
<evidence type="ECO:0000256" key="1">
    <source>
        <dbReference type="ARBA" id="ARBA00001913"/>
    </source>
</evidence>
<dbReference type="InterPro" id="IPR050819">
    <property type="entry name" value="Tripeptidyl-peptidase_I"/>
</dbReference>
<protein>
    <submittedName>
        <fullName evidence="11">TVG0719175 protein</fullName>
    </submittedName>
</protein>
<keyword evidence="12" id="KW-1185">Reference proteome</keyword>
<feature type="region of interest" description="Disordered" evidence="8">
    <location>
        <begin position="500"/>
        <end position="520"/>
    </location>
</feature>
<dbReference type="Proteomes" id="UP000001017">
    <property type="component" value="Chromosome"/>
</dbReference>
<dbReference type="Gene3D" id="3.40.50.200">
    <property type="entry name" value="Peptidase S8/S53 domain"/>
    <property type="match status" value="1"/>
</dbReference>
<dbReference type="PaxDb" id="273116-14324926"/>
<feature type="compositionally biased region" description="Low complexity" evidence="8">
    <location>
        <begin position="502"/>
        <end position="513"/>
    </location>
</feature>
<dbReference type="PANTHER" id="PTHR14218:SF15">
    <property type="entry name" value="TRIPEPTIDYL-PEPTIDASE 1"/>
    <property type="match status" value="1"/>
</dbReference>
<dbReference type="GO" id="GO:0008240">
    <property type="term" value="F:tripeptidyl-peptidase activity"/>
    <property type="evidence" value="ECO:0007669"/>
    <property type="project" value="TreeGrafter"/>
</dbReference>
<feature type="transmembrane region" description="Helical" evidence="9">
    <location>
        <begin position="1346"/>
        <end position="1370"/>
    </location>
</feature>
<dbReference type="EMBL" id="BA000011">
    <property type="protein sequence ID" value="BAB59852.1"/>
    <property type="molecule type" value="Genomic_DNA"/>
</dbReference>
<dbReference type="RefSeq" id="WP_010916968.1">
    <property type="nucleotide sequence ID" value="NC_002689.2"/>
</dbReference>
<organism evidence="11 12">
    <name type="scientific">Thermoplasma volcanium (strain ATCC 51530 / DSM 4299 / JCM 9571 / NBRC 15438 / GSS1)</name>
    <dbReference type="NCBI Taxonomy" id="273116"/>
    <lineage>
        <taxon>Archaea</taxon>
        <taxon>Methanobacteriati</taxon>
        <taxon>Thermoplasmatota</taxon>
        <taxon>Thermoplasmata</taxon>
        <taxon>Thermoplasmatales</taxon>
        <taxon>Thermoplasmataceae</taxon>
        <taxon>Thermoplasma</taxon>
    </lineage>
</organism>
<dbReference type="PhylomeDB" id="Q97AU9"/>